<dbReference type="GO" id="GO:0005634">
    <property type="term" value="C:nucleus"/>
    <property type="evidence" value="ECO:0007669"/>
    <property type="project" value="UniProtKB-SubCell"/>
</dbReference>
<evidence type="ECO:0000256" key="19">
    <source>
        <dbReference type="ARBA" id="ARBA00023166"/>
    </source>
</evidence>
<keyword evidence="10" id="KW-0735">Signal-anchor</keyword>
<dbReference type="PANTHER" id="PTHR24411">
    <property type="entry name" value="NUCLEAR FACTOR ERYTHROID 2-RELATED FACTOR"/>
    <property type="match status" value="1"/>
</dbReference>
<comment type="similarity">
    <text evidence="4">Belongs to the bZIP family. CNC subfamily.</text>
</comment>
<dbReference type="OrthoDB" id="7458135at2759"/>
<dbReference type="Proteomes" id="UP000261640">
    <property type="component" value="Unplaced"/>
</dbReference>
<accession>A0A3Q3KKB3</accession>
<dbReference type="Pfam" id="PF03131">
    <property type="entry name" value="bZIP_Maf"/>
    <property type="match status" value="1"/>
</dbReference>
<evidence type="ECO:0000256" key="17">
    <source>
        <dbReference type="ARBA" id="ARBA00023159"/>
    </source>
</evidence>
<evidence type="ECO:0000256" key="8">
    <source>
        <dbReference type="ARBA" id="ARBA00022692"/>
    </source>
</evidence>
<keyword evidence="12" id="KW-0805">Transcription regulation</keyword>
<feature type="region of interest" description="Disordered" evidence="26">
    <location>
        <begin position="808"/>
        <end position="828"/>
    </location>
</feature>
<evidence type="ECO:0000256" key="12">
    <source>
        <dbReference type="ARBA" id="ARBA00023015"/>
    </source>
</evidence>
<keyword evidence="8" id="KW-0812">Transmembrane</keyword>
<keyword evidence="6" id="KW-0678">Repressor</keyword>
<evidence type="ECO:0000256" key="13">
    <source>
        <dbReference type="ARBA" id="ARBA00023098"/>
    </source>
</evidence>
<evidence type="ECO:0000313" key="29">
    <source>
        <dbReference type="Proteomes" id="UP000261640"/>
    </source>
</evidence>
<sequence length="828" mass="93433">MLYLKKYFMEGLIQMAILLSLCGMRVDVGLDLPPSWHEMILGPTSALTQTQFHNLRNRLEDGHGLHPKSVDVDSFFTTRRLLGWVRSLDRLEVPHAQLETWLVQREPEPLPLAYPNQPSPLERAPTGVEREQTGQPVEPRARRGTMQDEEEADDKETCVSLEECLRLLEETLPFTADQQLSDIDGSRGDMGPDLLGTEPLLSPIIPTDSPSSNLELPWQDLFALMEPENTHVDRTTSFNPALDSRASETLWGDESEALYQVCNSVDSCITEVDQEDCLMDIPLQHGLLGSLRQSELGQLLLPLTPSAELDDHSSVLNTREALKNSNMNTWHSPPDHTNFFTEDTSDDFCMGLNTGDNSSVKNINLLAQDLVDNMDGTTCSQYPHSPENLASMEVNFHYLTPSGPTTSLEENDIIQELLTSPPSEFLLDKEEGVDDLHCPVNLLEDVTILDEILALEEDFSPEMTARLEKEGYHDPEISLRKTGRRDNESVSSMAVAQDVEDETDSDSGLSLDFSYNPASPCASEASSYSSSSSSSSNSSSSWVSSMGSPFSKDDDAEKELVGSDMEVEVTIKEEQEEEEMGAVGGGYPEDVKKLLPNYYENHKMLKGFSWLEHIDHDHTYNQPWSSASSPSLGKSPTKRTKSSLRHYNARPYHSASSRHISVTEMWSRDERRARALRIPFSNELIVNLPVEEFNDLLINYQLSEEQLTLIRDIRRRGKNKIAAQNCRKRKMNVLLGLEDDVSDLRHHHSQLFREKQEALRNLQEMKRRLSMLYQHVFSRLRDEDGRPLDTTEYVLHFGPNGCVTVASRQGELRPLTAQNSKKPKDKKK</sequence>
<dbReference type="STRING" id="205130.ENSMAMP00000001887"/>
<organism evidence="28 29">
    <name type="scientific">Mastacembelus armatus</name>
    <name type="common">zig-zag eel</name>
    <dbReference type="NCBI Taxonomy" id="205130"/>
    <lineage>
        <taxon>Eukaryota</taxon>
        <taxon>Metazoa</taxon>
        <taxon>Chordata</taxon>
        <taxon>Craniata</taxon>
        <taxon>Vertebrata</taxon>
        <taxon>Euteleostomi</taxon>
        <taxon>Actinopterygii</taxon>
        <taxon>Neopterygii</taxon>
        <taxon>Teleostei</taxon>
        <taxon>Neoteleostei</taxon>
        <taxon>Acanthomorphata</taxon>
        <taxon>Anabantaria</taxon>
        <taxon>Synbranchiformes</taxon>
        <taxon>Mastacembelidae</taxon>
        <taxon>Mastacembelus</taxon>
    </lineage>
</organism>
<dbReference type="GeneTree" id="ENSGT00950000182892"/>
<feature type="region of interest" description="Disordered" evidence="26">
    <location>
        <begin position="622"/>
        <end position="643"/>
    </location>
</feature>
<evidence type="ECO:0000259" key="27">
    <source>
        <dbReference type="PROSITE" id="PS50217"/>
    </source>
</evidence>
<dbReference type="SMART" id="SM00338">
    <property type="entry name" value="BRLZ"/>
    <property type="match status" value="1"/>
</dbReference>
<evidence type="ECO:0000256" key="14">
    <source>
        <dbReference type="ARBA" id="ARBA00023121"/>
    </source>
</evidence>
<dbReference type="InterPro" id="IPR046347">
    <property type="entry name" value="bZIP_sf"/>
</dbReference>
<evidence type="ECO:0000256" key="15">
    <source>
        <dbReference type="ARBA" id="ARBA00023125"/>
    </source>
</evidence>
<dbReference type="GeneID" id="113140271"/>
<evidence type="ECO:0000256" key="3">
    <source>
        <dbReference type="ARBA" id="ARBA00004648"/>
    </source>
</evidence>
<feature type="region of interest" description="Disordered" evidence="26">
    <location>
        <begin position="477"/>
        <end position="559"/>
    </location>
</feature>
<feature type="compositionally biased region" description="Basic and acidic residues" evidence="26">
    <location>
        <begin position="477"/>
        <end position="488"/>
    </location>
</feature>
<evidence type="ECO:0000256" key="22">
    <source>
        <dbReference type="ARBA" id="ARBA00023242"/>
    </source>
</evidence>
<feature type="region of interest" description="Disordered" evidence="26">
    <location>
        <begin position="115"/>
        <end position="156"/>
    </location>
</feature>
<evidence type="ECO:0000256" key="6">
    <source>
        <dbReference type="ARBA" id="ARBA00022491"/>
    </source>
</evidence>
<evidence type="ECO:0000256" key="25">
    <source>
        <dbReference type="SAM" id="Coils"/>
    </source>
</evidence>
<reference evidence="28" key="1">
    <citation type="submission" date="2025-08" db="UniProtKB">
        <authorList>
            <consortium name="Ensembl"/>
        </authorList>
    </citation>
    <scope>IDENTIFICATION</scope>
</reference>
<keyword evidence="25" id="KW-0175">Coiled coil</keyword>
<dbReference type="RefSeq" id="XP_026179858.1">
    <property type="nucleotide sequence ID" value="XM_026324073.1"/>
</dbReference>
<keyword evidence="21" id="KW-0753">Steroid metabolism</keyword>
<evidence type="ECO:0000256" key="18">
    <source>
        <dbReference type="ARBA" id="ARBA00023163"/>
    </source>
</evidence>
<keyword evidence="18" id="KW-0804">Transcription</keyword>
<keyword evidence="29" id="KW-1185">Reference proteome</keyword>
<evidence type="ECO:0000256" key="7">
    <source>
        <dbReference type="ARBA" id="ARBA00022548"/>
    </source>
</evidence>
<evidence type="ECO:0000256" key="9">
    <source>
        <dbReference type="ARBA" id="ARBA00022824"/>
    </source>
</evidence>
<keyword evidence="19" id="KW-1207">Sterol metabolism</keyword>
<evidence type="ECO:0000256" key="16">
    <source>
        <dbReference type="ARBA" id="ARBA00023136"/>
    </source>
</evidence>
<protein>
    <recommendedName>
        <fullName evidence="5">Endoplasmic reticulum membrane sensor NFE2L1</fullName>
    </recommendedName>
    <alternativeName>
        <fullName evidence="24">Nuclear factor erythroid 2-related factor 1</fullName>
    </alternativeName>
    <alternativeName>
        <fullName evidence="23">Nuclear factor, erythroid derived 2, like 1</fullName>
    </alternativeName>
</protein>
<keyword evidence="22" id="KW-0539">Nucleus</keyword>
<evidence type="ECO:0000256" key="11">
    <source>
        <dbReference type="ARBA" id="ARBA00022989"/>
    </source>
</evidence>
<feature type="compositionally biased region" description="Low complexity" evidence="26">
    <location>
        <begin position="623"/>
        <end position="635"/>
    </location>
</feature>
<evidence type="ECO:0000256" key="23">
    <source>
        <dbReference type="ARBA" id="ARBA00030985"/>
    </source>
</evidence>
<reference evidence="28" key="2">
    <citation type="submission" date="2025-09" db="UniProtKB">
        <authorList>
            <consortium name="Ensembl"/>
        </authorList>
    </citation>
    <scope>IDENTIFICATION</scope>
</reference>
<dbReference type="FunFam" id="1.10.880.10:FF:000004">
    <property type="entry name" value="Nuclear factor, erythroid 2"/>
    <property type="match status" value="1"/>
</dbReference>
<keyword evidence="7" id="KW-0153">Cholesterol metabolism</keyword>
<keyword evidence="11" id="KW-1133">Transmembrane helix</keyword>
<dbReference type="CDD" id="cd14720">
    <property type="entry name" value="bZIP_NFE2-like"/>
    <property type="match status" value="1"/>
</dbReference>
<dbReference type="AlphaFoldDB" id="A0A3Q3KKB3"/>
<keyword evidence="15" id="KW-0238">DNA-binding</keyword>
<evidence type="ECO:0000256" key="1">
    <source>
        <dbReference type="ARBA" id="ARBA00004123"/>
    </source>
</evidence>
<evidence type="ECO:0000256" key="24">
    <source>
        <dbReference type="ARBA" id="ARBA00031659"/>
    </source>
</evidence>
<dbReference type="InterPro" id="IPR004826">
    <property type="entry name" value="bZIP_Maf"/>
</dbReference>
<dbReference type="PANTHER" id="PTHR24411:SF31">
    <property type="entry name" value="ENDOPLASMIC RETICULUM MEMBRANE SENSOR NFE2L1"/>
    <property type="match status" value="1"/>
</dbReference>
<dbReference type="PROSITE" id="PS50217">
    <property type="entry name" value="BZIP"/>
    <property type="match status" value="1"/>
</dbReference>
<keyword evidence="14" id="KW-0446">Lipid-binding</keyword>
<dbReference type="SUPFAM" id="SSF57959">
    <property type="entry name" value="Leucine zipper domain"/>
    <property type="match status" value="1"/>
</dbReference>
<evidence type="ECO:0000256" key="10">
    <source>
        <dbReference type="ARBA" id="ARBA00022968"/>
    </source>
</evidence>
<dbReference type="Gene3D" id="1.10.880.10">
    <property type="entry name" value="Transcription factor, Skn-1-like, DNA-binding domain"/>
    <property type="match status" value="1"/>
</dbReference>
<dbReference type="SUPFAM" id="SSF47454">
    <property type="entry name" value="A DNA-binding domain in eukaryotic transcription factors"/>
    <property type="match status" value="1"/>
</dbReference>
<dbReference type="GO" id="GO:0000981">
    <property type="term" value="F:DNA-binding transcription factor activity, RNA polymerase II-specific"/>
    <property type="evidence" value="ECO:0007669"/>
    <property type="project" value="TreeGrafter"/>
</dbReference>
<keyword evidence="17" id="KW-0010">Activator</keyword>
<proteinExistence type="inferred from homology"/>
<comment type="subcellular location">
    <subcellularLocation>
        <location evidence="3">Endoplasmic reticulum membrane</location>
        <topology evidence="3">Single-pass type II membrane protein</topology>
    </subcellularLocation>
    <subcellularLocation>
        <location evidence="2">Endoplasmic reticulum membrane</location>
        <topology evidence="2">Single-pass type III membrane protein</topology>
    </subcellularLocation>
    <subcellularLocation>
        <location evidence="1">Nucleus</location>
    </subcellularLocation>
</comment>
<evidence type="ECO:0000256" key="20">
    <source>
        <dbReference type="ARBA" id="ARBA00023180"/>
    </source>
</evidence>
<dbReference type="InterPro" id="IPR004827">
    <property type="entry name" value="bZIP"/>
</dbReference>
<name>A0A3Q3KKB3_9TELE</name>
<dbReference type="Ensembl" id="ENSMAMT00000001927.2">
    <property type="protein sequence ID" value="ENSMAMP00000001887.1"/>
    <property type="gene ID" value="ENSMAMG00000001353.2"/>
</dbReference>
<dbReference type="InterPro" id="IPR008917">
    <property type="entry name" value="TF_DNA-bd_sf"/>
</dbReference>
<feature type="compositionally biased region" description="Low complexity" evidence="26">
    <location>
        <begin position="523"/>
        <end position="550"/>
    </location>
</feature>
<evidence type="ECO:0000256" key="4">
    <source>
        <dbReference type="ARBA" id="ARBA00008157"/>
    </source>
</evidence>
<keyword evidence="9" id="KW-0256">Endoplasmic reticulum</keyword>
<dbReference type="PROSITE" id="PS00036">
    <property type="entry name" value="BZIP_BASIC"/>
    <property type="match status" value="1"/>
</dbReference>
<dbReference type="GO" id="GO:0005789">
    <property type="term" value="C:endoplasmic reticulum membrane"/>
    <property type="evidence" value="ECO:0007669"/>
    <property type="project" value="UniProtKB-SubCell"/>
</dbReference>
<dbReference type="InParanoid" id="A0A3Q3KKB3"/>
<keyword evidence="13" id="KW-0443">Lipid metabolism</keyword>
<dbReference type="InterPro" id="IPR047167">
    <property type="entry name" value="NFE2-like"/>
</dbReference>
<keyword evidence="20" id="KW-0325">Glycoprotein</keyword>
<dbReference type="GO" id="GO:0000978">
    <property type="term" value="F:RNA polymerase II cis-regulatory region sequence-specific DNA binding"/>
    <property type="evidence" value="ECO:0007669"/>
    <property type="project" value="InterPro"/>
</dbReference>
<evidence type="ECO:0000313" key="28">
    <source>
        <dbReference type="Ensembl" id="ENSMAMP00000001887.1"/>
    </source>
</evidence>
<dbReference type="GO" id="GO:0008203">
    <property type="term" value="P:cholesterol metabolic process"/>
    <property type="evidence" value="ECO:0007669"/>
    <property type="project" value="UniProtKB-KW"/>
</dbReference>
<keyword evidence="16" id="KW-0472">Membrane</keyword>
<feature type="domain" description="BZIP" evidence="27">
    <location>
        <begin position="709"/>
        <end position="772"/>
    </location>
</feature>
<evidence type="ECO:0000256" key="26">
    <source>
        <dbReference type="SAM" id="MobiDB-lite"/>
    </source>
</evidence>
<feature type="coiled-coil region" evidence="25">
    <location>
        <begin position="748"/>
        <end position="775"/>
    </location>
</feature>
<evidence type="ECO:0000256" key="5">
    <source>
        <dbReference type="ARBA" id="ARBA00020485"/>
    </source>
</evidence>
<dbReference type="GO" id="GO:0008289">
    <property type="term" value="F:lipid binding"/>
    <property type="evidence" value="ECO:0007669"/>
    <property type="project" value="UniProtKB-KW"/>
</dbReference>
<evidence type="ECO:0000256" key="2">
    <source>
        <dbReference type="ARBA" id="ARBA00004643"/>
    </source>
</evidence>
<evidence type="ECO:0000256" key="21">
    <source>
        <dbReference type="ARBA" id="ARBA00023221"/>
    </source>
</evidence>